<evidence type="ECO:0000313" key="7">
    <source>
        <dbReference type="Proteomes" id="UP000450917"/>
    </source>
</evidence>
<dbReference type="FunFam" id="1.10.10.10:FF:000001">
    <property type="entry name" value="LysR family transcriptional regulator"/>
    <property type="match status" value="1"/>
</dbReference>
<evidence type="ECO:0000256" key="3">
    <source>
        <dbReference type="ARBA" id="ARBA00023125"/>
    </source>
</evidence>
<evidence type="ECO:0000256" key="4">
    <source>
        <dbReference type="ARBA" id="ARBA00023163"/>
    </source>
</evidence>
<dbReference type="PROSITE" id="PS50931">
    <property type="entry name" value="HTH_LYSR"/>
    <property type="match status" value="1"/>
</dbReference>
<protein>
    <submittedName>
        <fullName evidence="6">LysR family transcriptional regulator</fullName>
    </submittedName>
</protein>
<evidence type="ECO:0000313" key="6">
    <source>
        <dbReference type="EMBL" id="MUG70649.1"/>
    </source>
</evidence>
<comment type="similarity">
    <text evidence="1">Belongs to the LysR transcriptional regulatory family.</text>
</comment>
<dbReference type="Gene3D" id="1.10.10.10">
    <property type="entry name" value="Winged helix-like DNA-binding domain superfamily/Winged helix DNA-binding domain"/>
    <property type="match status" value="1"/>
</dbReference>
<keyword evidence="3" id="KW-0238">DNA-binding</keyword>
<comment type="caution">
    <text evidence="6">The sequence shown here is derived from an EMBL/GenBank/DDBJ whole genome shotgun (WGS) entry which is preliminary data.</text>
</comment>
<evidence type="ECO:0000256" key="1">
    <source>
        <dbReference type="ARBA" id="ARBA00009437"/>
    </source>
</evidence>
<reference evidence="6 7" key="1">
    <citation type="submission" date="2019-11" db="EMBL/GenBank/DDBJ databases">
        <title>Draft genome sequences of five Paenibacillus species of dairy origin.</title>
        <authorList>
            <person name="Olajide A.M."/>
            <person name="Chen S."/>
            <person name="Lapointe G."/>
        </authorList>
    </citation>
    <scope>NUCLEOTIDE SEQUENCE [LARGE SCALE GENOMIC DNA]</scope>
    <source>
        <strain evidence="6 7">2CS3</strain>
    </source>
</reference>
<dbReference type="Gene3D" id="3.40.190.290">
    <property type="match status" value="1"/>
</dbReference>
<sequence length="296" mass="33848">MELRHLQYIAEIVRCNNFTRAAENLNVTQPTISKMIQNLEKELNADIFVRSGRQIQLTDVGEAILQHSGPILQMFESLKTEINDLTFLNKGSIRIGLPPMAGSSFFPDVIKKFQDRYPGITMKMVEDGASKIERSIEEGLLDVGILLWPVDQAVFDSFPIVRDQLKVVMHPAHRLADRERIELAELELERFIFFNSHFAMHDRIKNACRSAGFVPRIVSESSQWDLIREMVRADLGIAFLPGTICRLLDPNKVKAISLVSPEIPWQPVMAWRREGYQSLAAREWIAFTKQIFAEPT</sequence>
<dbReference type="EMBL" id="WNZX01000005">
    <property type="protein sequence ID" value="MUG70649.1"/>
    <property type="molecule type" value="Genomic_DNA"/>
</dbReference>
<dbReference type="InterPro" id="IPR036388">
    <property type="entry name" value="WH-like_DNA-bd_sf"/>
</dbReference>
<keyword evidence="7" id="KW-1185">Reference proteome</keyword>
<keyword evidence="4" id="KW-0804">Transcription</keyword>
<dbReference type="GO" id="GO:0005829">
    <property type="term" value="C:cytosol"/>
    <property type="evidence" value="ECO:0007669"/>
    <property type="project" value="TreeGrafter"/>
</dbReference>
<dbReference type="RefSeq" id="WP_127610599.1">
    <property type="nucleotide sequence ID" value="NZ_JARTHJ010000017.1"/>
</dbReference>
<dbReference type="SUPFAM" id="SSF53850">
    <property type="entry name" value="Periplasmic binding protein-like II"/>
    <property type="match status" value="1"/>
</dbReference>
<dbReference type="GO" id="GO:0003700">
    <property type="term" value="F:DNA-binding transcription factor activity"/>
    <property type="evidence" value="ECO:0007669"/>
    <property type="project" value="InterPro"/>
</dbReference>
<name>A0A7X2Z952_9BACL</name>
<feature type="domain" description="HTH lysR-type" evidence="5">
    <location>
        <begin position="1"/>
        <end position="58"/>
    </location>
</feature>
<dbReference type="Pfam" id="PF00126">
    <property type="entry name" value="HTH_1"/>
    <property type="match status" value="1"/>
</dbReference>
<evidence type="ECO:0000259" key="5">
    <source>
        <dbReference type="PROSITE" id="PS50931"/>
    </source>
</evidence>
<dbReference type="CDD" id="cd08438">
    <property type="entry name" value="PBP2_CidR"/>
    <property type="match status" value="1"/>
</dbReference>
<dbReference type="AlphaFoldDB" id="A0A7X2Z952"/>
<dbReference type="InterPro" id="IPR050950">
    <property type="entry name" value="HTH-type_LysR_regulators"/>
</dbReference>
<dbReference type="GO" id="GO:0003677">
    <property type="term" value="F:DNA binding"/>
    <property type="evidence" value="ECO:0007669"/>
    <property type="project" value="UniProtKB-KW"/>
</dbReference>
<dbReference type="InterPro" id="IPR005119">
    <property type="entry name" value="LysR_subst-bd"/>
</dbReference>
<dbReference type="InterPro" id="IPR000847">
    <property type="entry name" value="LysR_HTH_N"/>
</dbReference>
<gene>
    <name evidence="6" type="ORF">GNP93_08140</name>
</gene>
<dbReference type="Proteomes" id="UP000450917">
    <property type="component" value="Unassembled WGS sequence"/>
</dbReference>
<dbReference type="Pfam" id="PF03466">
    <property type="entry name" value="LysR_substrate"/>
    <property type="match status" value="1"/>
</dbReference>
<evidence type="ECO:0000256" key="2">
    <source>
        <dbReference type="ARBA" id="ARBA00023015"/>
    </source>
</evidence>
<dbReference type="InterPro" id="IPR036390">
    <property type="entry name" value="WH_DNA-bd_sf"/>
</dbReference>
<dbReference type="PRINTS" id="PR00039">
    <property type="entry name" value="HTHLYSR"/>
</dbReference>
<keyword evidence="2" id="KW-0805">Transcription regulation</keyword>
<dbReference type="PANTHER" id="PTHR30419">
    <property type="entry name" value="HTH-TYPE TRANSCRIPTIONAL REGULATOR YBHD"/>
    <property type="match status" value="1"/>
</dbReference>
<accession>A0A7X2Z952</accession>
<proteinExistence type="inferred from homology"/>
<dbReference type="SUPFAM" id="SSF46785">
    <property type="entry name" value="Winged helix' DNA-binding domain"/>
    <property type="match status" value="1"/>
</dbReference>
<dbReference type="PANTHER" id="PTHR30419:SF8">
    <property type="entry name" value="NITROGEN ASSIMILATION TRANSCRIPTIONAL ACTIVATOR-RELATED"/>
    <property type="match status" value="1"/>
</dbReference>
<organism evidence="6 7">
    <name type="scientific">Paenibacillus validus</name>
    <dbReference type="NCBI Taxonomy" id="44253"/>
    <lineage>
        <taxon>Bacteria</taxon>
        <taxon>Bacillati</taxon>
        <taxon>Bacillota</taxon>
        <taxon>Bacilli</taxon>
        <taxon>Bacillales</taxon>
        <taxon>Paenibacillaceae</taxon>
        <taxon>Paenibacillus</taxon>
    </lineage>
</organism>